<evidence type="ECO:0000313" key="11">
    <source>
        <dbReference type="Proteomes" id="UP001606134"/>
    </source>
</evidence>
<dbReference type="Gene3D" id="1.20.1600.10">
    <property type="entry name" value="Outer membrane efflux proteins (OEP)"/>
    <property type="match status" value="1"/>
</dbReference>
<dbReference type="InterPro" id="IPR003423">
    <property type="entry name" value="OMP_efflux"/>
</dbReference>
<comment type="subcellular location">
    <subcellularLocation>
        <location evidence="1">Cell outer membrane</location>
    </subcellularLocation>
</comment>
<proteinExistence type="inferred from homology"/>
<keyword evidence="7" id="KW-0998">Cell outer membrane</keyword>
<evidence type="ECO:0000256" key="2">
    <source>
        <dbReference type="ARBA" id="ARBA00007613"/>
    </source>
</evidence>
<feature type="chain" id="PRO_5046402132" evidence="9">
    <location>
        <begin position="27"/>
        <end position="473"/>
    </location>
</feature>
<evidence type="ECO:0000256" key="3">
    <source>
        <dbReference type="ARBA" id="ARBA00022448"/>
    </source>
</evidence>
<sequence>MLYPLRRLIVLALATSLVAPAPLALAQTRPPKPAKPTAPSPVLAGDPPAGQGRCNEEDAGLSRMGRDLSALETTSDDPRAALQSLIETTLARSKAVGAMRLMTEAARSDLDQTRAMRLPTTTLSISANATDNVINGINAGRGGQYGASLSTSMPVWDFGRIAKLTEWRKELAEVALQGQRSAEEQLSLSVVTLALDRSRYVLQGQVYTQYVRKMACLVDALEIITRADRGRASELVQAQKSLQQADLSLEQTMSALRQTEVRMRRLVGDQLPPSIGMTPSLSVLPDLAQMETDILLGADVAQAEAQARSQRSLAESVIAGQKPSISISGNAIRQAGVSKATEYAGGVTVTIPILPPGAQAEANAAVQRYRATVLQRDEAVEAKRYRLLEMNEVGLSTLDRAHRIVEILRNSDRVRASTLQQWQQLGRRSLFDVMAAEGDYYSMRVAHVNAMFDAQQIVALIWSMGRGVSTPLR</sequence>
<evidence type="ECO:0000256" key="8">
    <source>
        <dbReference type="SAM" id="MobiDB-lite"/>
    </source>
</evidence>
<keyword evidence="6" id="KW-0472">Membrane</keyword>
<evidence type="ECO:0000256" key="4">
    <source>
        <dbReference type="ARBA" id="ARBA00022452"/>
    </source>
</evidence>
<keyword evidence="3" id="KW-0813">Transport</keyword>
<keyword evidence="5" id="KW-0812">Transmembrane</keyword>
<evidence type="ECO:0000256" key="6">
    <source>
        <dbReference type="ARBA" id="ARBA00023136"/>
    </source>
</evidence>
<dbReference type="EMBL" id="JBIGIC010000013">
    <property type="protein sequence ID" value="MFG6489471.1"/>
    <property type="molecule type" value="Genomic_DNA"/>
</dbReference>
<reference evidence="10 11" key="1">
    <citation type="submission" date="2024-08" db="EMBL/GenBank/DDBJ databases">
        <authorList>
            <person name="Lu H."/>
        </authorList>
    </citation>
    <scope>NUCLEOTIDE SEQUENCE [LARGE SCALE GENOMIC DNA]</scope>
    <source>
        <strain evidence="10 11">BYS78W</strain>
    </source>
</reference>
<dbReference type="RefSeq" id="WP_394415869.1">
    <property type="nucleotide sequence ID" value="NZ_JBIGIC010000013.1"/>
</dbReference>
<evidence type="ECO:0000256" key="9">
    <source>
        <dbReference type="SAM" id="SignalP"/>
    </source>
</evidence>
<dbReference type="Proteomes" id="UP001606134">
    <property type="component" value="Unassembled WGS sequence"/>
</dbReference>
<protein>
    <submittedName>
        <fullName evidence="10">TolC family protein</fullName>
    </submittedName>
</protein>
<dbReference type="PANTHER" id="PTHR30026">
    <property type="entry name" value="OUTER MEMBRANE PROTEIN TOLC"/>
    <property type="match status" value="1"/>
</dbReference>
<accession>A0ABW7HHW4</accession>
<name>A0ABW7HHW4_9BURK</name>
<keyword evidence="11" id="KW-1185">Reference proteome</keyword>
<dbReference type="Pfam" id="PF02321">
    <property type="entry name" value="OEP"/>
    <property type="match status" value="1"/>
</dbReference>
<keyword evidence="9" id="KW-0732">Signal</keyword>
<dbReference type="PANTHER" id="PTHR30026:SF20">
    <property type="entry name" value="OUTER MEMBRANE PROTEIN TOLC"/>
    <property type="match status" value="1"/>
</dbReference>
<evidence type="ECO:0000256" key="7">
    <source>
        <dbReference type="ARBA" id="ARBA00023237"/>
    </source>
</evidence>
<comment type="similarity">
    <text evidence="2">Belongs to the outer membrane factor (OMF) (TC 1.B.17) family.</text>
</comment>
<keyword evidence="4" id="KW-1134">Transmembrane beta strand</keyword>
<feature type="signal peptide" evidence="9">
    <location>
        <begin position="1"/>
        <end position="26"/>
    </location>
</feature>
<evidence type="ECO:0000256" key="5">
    <source>
        <dbReference type="ARBA" id="ARBA00022692"/>
    </source>
</evidence>
<feature type="compositionally biased region" description="Pro residues" evidence="8">
    <location>
        <begin position="30"/>
        <end position="39"/>
    </location>
</feature>
<feature type="region of interest" description="Disordered" evidence="8">
    <location>
        <begin position="27"/>
        <end position="59"/>
    </location>
</feature>
<organism evidence="10 11">
    <name type="scientific">Pelomonas candidula</name>
    <dbReference type="NCBI Taxonomy" id="3299025"/>
    <lineage>
        <taxon>Bacteria</taxon>
        <taxon>Pseudomonadati</taxon>
        <taxon>Pseudomonadota</taxon>
        <taxon>Betaproteobacteria</taxon>
        <taxon>Burkholderiales</taxon>
        <taxon>Sphaerotilaceae</taxon>
        <taxon>Roseateles</taxon>
    </lineage>
</organism>
<comment type="caution">
    <text evidence="10">The sequence shown here is derived from an EMBL/GenBank/DDBJ whole genome shotgun (WGS) entry which is preliminary data.</text>
</comment>
<dbReference type="InterPro" id="IPR051906">
    <property type="entry name" value="TolC-like"/>
</dbReference>
<evidence type="ECO:0000313" key="10">
    <source>
        <dbReference type="EMBL" id="MFG6489471.1"/>
    </source>
</evidence>
<dbReference type="SUPFAM" id="SSF56954">
    <property type="entry name" value="Outer membrane efflux proteins (OEP)"/>
    <property type="match status" value="1"/>
</dbReference>
<gene>
    <name evidence="10" type="ORF">ACG04R_22525</name>
</gene>
<evidence type="ECO:0000256" key="1">
    <source>
        <dbReference type="ARBA" id="ARBA00004442"/>
    </source>
</evidence>